<sequence length="143" mass="15931">MRAQDGSLAVEKKLVPEASENFYLRLDDATLIFFPHMDGNDSGGHCRAGADGVGAVGEHPDISTVEMALEFYAVQREVTDVVNAILYGHIVSGLPEQVTYEGFGFVLHGSRKEWKYGQRLQFSWGESEVQPCKDKWVFTFEVA</sequence>
<organism evidence="2">
    <name type="scientific">Schizophyllum commune (strain H4-8 / FGSC 9210)</name>
    <name type="common">Split gill fungus</name>
    <dbReference type="NCBI Taxonomy" id="578458"/>
    <lineage>
        <taxon>Eukaryota</taxon>
        <taxon>Fungi</taxon>
        <taxon>Dikarya</taxon>
        <taxon>Basidiomycota</taxon>
        <taxon>Agaricomycotina</taxon>
        <taxon>Agaricomycetes</taxon>
        <taxon>Agaricomycetidae</taxon>
        <taxon>Agaricales</taxon>
        <taxon>Schizophyllaceae</taxon>
        <taxon>Schizophyllum</taxon>
    </lineage>
</organism>
<dbReference type="EMBL" id="GL377310">
    <property type="protein sequence ID" value="EFI94091.1"/>
    <property type="molecule type" value="Genomic_DNA"/>
</dbReference>
<dbReference type="HOGENOM" id="CLU_149505_0_0_1"/>
<evidence type="ECO:0000313" key="1">
    <source>
        <dbReference type="EMBL" id="EFI94091.1"/>
    </source>
</evidence>
<name>D8QE31_SCHCM</name>
<accession>D8QE31</accession>
<gene>
    <name evidence="1" type="ORF">SCHCODRAFT_112113</name>
</gene>
<dbReference type="VEuPathDB" id="FungiDB:SCHCODRAFT_02636799"/>
<dbReference type="eggNOG" id="ENOG502RC9J">
    <property type="taxonomic scope" value="Eukaryota"/>
</dbReference>
<protein>
    <submittedName>
        <fullName evidence="1">Uncharacterized protein</fullName>
    </submittedName>
</protein>
<dbReference type="Proteomes" id="UP000007431">
    <property type="component" value="Unassembled WGS sequence"/>
</dbReference>
<evidence type="ECO:0000313" key="2">
    <source>
        <dbReference type="Proteomes" id="UP000007431"/>
    </source>
</evidence>
<proteinExistence type="predicted"/>
<keyword evidence="2" id="KW-1185">Reference proteome</keyword>
<dbReference type="OMA" id="ELVAYYN"/>
<reference evidence="1 2" key="1">
    <citation type="journal article" date="2010" name="Nat. Biotechnol.">
        <title>Genome sequence of the model mushroom Schizophyllum commune.</title>
        <authorList>
            <person name="Ohm R.A."/>
            <person name="de Jong J.F."/>
            <person name="Lugones L.G."/>
            <person name="Aerts A."/>
            <person name="Kothe E."/>
            <person name="Stajich J.E."/>
            <person name="de Vries R.P."/>
            <person name="Record E."/>
            <person name="Levasseur A."/>
            <person name="Baker S.E."/>
            <person name="Bartholomew K.A."/>
            <person name="Coutinho P.M."/>
            <person name="Erdmann S."/>
            <person name="Fowler T.J."/>
            <person name="Gathman A.C."/>
            <person name="Lombard V."/>
            <person name="Henrissat B."/>
            <person name="Knabe N."/>
            <person name="Kuees U."/>
            <person name="Lilly W.W."/>
            <person name="Lindquist E."/>
            <person name="Lucas S."/>
            <person name="Magnuson J.K."/>
            <person name="Piumi F."/>
            <person name="Raudaskoski M."/>
            <person name="Salamov A."/>
            <person name="Schmutz J."/>
            <person name="Schwarze F.W.M.R."/>
            <person name="vanKuyk P.A."/>
            <person name="Horton J.S."/>
            <person name="Grigoriev I.V."/>
            <person name="Woesten H.A.B."/>
        </authorList>
    </citation>
    <scope>NUCLEOTIDE SEQUENCE [LARGE SCALE GENOMIC DNA]</scope>
    <source>
        <strain evidence="2">H4-8 / FGSC 9210</strain>
    </source>
</reference>
<feature type="non-terminal residue" evidence="1">
    <location>
        <position position="143"/>
    </location>
</feature>
<dbReference type="AlphaFoldDB" id="D8QE31"/>
<dbReference type="InParanoid" id="D8QE31"/>